<reference evidence="3" key="1">
    <citation type="submission" date="2021-02" db="EMBL/GenBank/DDBJ databases">
        <authorList>
            <person name="Nowell W R."/>
        </authorList>
    </citation>
    <scope>NUCLEOTIDE SEQUENCE</scope>
    <source>
        <strain evidence="3">Ploen Becks lab</strain>
    </source>
</reference>
<proteinExistence type="predicted"/>
<organism evidence="3 4">
    <name type="scientific">Brachionus calyciflorus</name>
    <dbReference type="NCBI Taxonomy" id="104777"/>
    <lineage>
        <taxon>Eukaryota</taxon>
        <taxon>Metazoa</taxon>
        <taxon>Spiralia</taxon>
        <taxon>Gnathifera</taxon>
        <taxon>Rotifera</taxon>
        <taxon>Eurotatoria</taxon>
        <taxon>Monogononta</taxon>
        <taxon>Pseudotrocha</taxon>
        <taxon>Ploima</taxon>
        <taxon>Brachionidae</taxon>
        <taxon>Brachionus</taxon>
    </lineage>
</organism>
<dbReference type="Pfam" id="PF17440">
    <property type="entry name" value="Thiol_cytolys_C"/>
    <property type="match status" value="1"/>
</dbReference>
<dbReference type="SUPFAM" id="SSF56978">
    <property type="entry name" value="Perfringolysin"/>
    <property type="match status" value="1"/>
</dbReference>
<name>A0A813QTZ1_9BILA</name>
<dbReference type="InterPro" id="IPR035390">
    <property type="entry name" value="Thiol_cytolys_C"/>
</dbReference>
<keyword evidence="1" id="KW-0732">Signal</keyword>
<dbReference type="InterPro" id="IPR038700">
    <property type="entry name" value="Thiol_cytolys_C_sf"/>
</dbReference>
<dbReference type="InterPro" id="IPR036359">
    <property type="entry name" value="Thiol_cytolysin_sf"/>
</dbReference>
<evidence type="ECO:0000313" key="4">
    <source>
        <dbReference type="Proteomes" id="UP000663879"/>
    </source>
</evidence>
<evidence type="ECO:0000313" key="3">
    <source>
        <dbReference type="EMBL" id="CAF0772927.1"/>
    </source>
</evidence>
<feature type="chain" id="PRO_5032752447" description="Thiol-activated cytolysin C-terminal domain-containing protein" evidence="1">
    <location>
        <begin position="21"/>
        <end position="123"/>
    </location>
</feature>
<dbReference type="OrthoDB" id="10007578at2759"/>
<evidence type="ECO:0000259" key="2">
    <source>
        <dbReference type="Pfam" id="PF17440"/>
    </source>
</evidence>
<feature type="domain" description="Thiol-activated cytolysin C-terminal" evidence="2">
    <location>
        <begin position="31"/>
        <end position="117"/>
    </location>
</feature>
<feature type="signal peptide" evidence="1">
    <location>
        <begin position="1"/>
        <end position="20"/>
    </location>
</feature>
<accession>A0A813QTZ1</accession>
<sequence length="123" mass="13961">MFKALISLGVIFSLIFLANTSPLSKTDWTIIKVRNNGGYVARFEIRYRLNQEYFQESTGTFAVGQSRSILIPPEARSIVVKCENNIFISSWSTIFSYNMEIAKETCFEVAGTTLNPRWSTVDC</sequence>
<protein>
    <recommendedName>
        <fullName evidence="2">Thiol-activated cytolysin C-terminal domain-containing protein</fullName>
    </recommendedName>
</protein>
<comment type="caution">
    <text evidence="3">The sequence shown here is derived from an EMBL/GenBank/DDBJ whole genome shotgun (WGS) entry which is preliminary data.</text>
</comment>
<evidence type="ECO:0000256" key="1">
    <source>
        <dbReference type="SAM" id="SignalP"/>
    </source>
</evidence>
<dbReference type="GO" id="GO:0015485">
    <property type="term" value="F:cholesterol binding"/>
    <property type="evidence" value="ECO:0007669"/>
    <property type="project" value="InterPro"/>
</dbReference>
<dbReference type="Proteomes" id="UP000663879">
    <property type="component" value="Unassembled WGS sequence"/>
</dbReference>
<dbReference type="AlphaFoldDB" id="A0A813QTZ1"/>
<keyword evidence="4" id="KW-1185">Reference proteome</keyword>
<dbReference type="EMBL" id="CAJNOC010000531">
    <property type="protein sequence ID" value="CAF0772927.1"/>
    <property type="molecule type" value="Genomic_DNA"/>
</dbReference>
<gene>
    <name evidence="3" type="ORF">OXX778_LOCUS5050</name>
</gene>
<dbReference type="Gene3D" id="2.60.40.1430">
    <property type="entry name" value="Perfringolysin, domain 4"/>
    <property type="match status" value="1"/>
</dbReference>